<reference evidence="3 4" key="1">
    <citation type="submission" date="2016-07" db="EMBL/GenBank/DDBJ databases">
        <title>Pervasive Adenine N6-methylation of Active Genes in Fungi.</title>
        <authorList>
            <consortium name="DOE Joint Genome Institute"/>
            <person name="Mondo S.J."/>
            <person name="Dannebaum R.O."/>
            <person name="Kuo R.C."/>
            <person name="Labutti K."/>
            <person name="Haridas S."/>
            <person name="Kuo A."/>
            <person name="Salamov A."/>
            <person name="Ahrendt S.R."/>
            <person name="Lipzen A."/>
            <person name="Sullivan W."/>
            <person name="Andreopoulos W.B."/>
            <person name="Clum A."/>
            <person name="Lindquist E."/>
            <person name="Daum C."/>
            <person name="Ramamoorthy G.K."/>
            <person name="Gryganskyi A."/>
            <person name="Culley D."/>
            <person name="Magnuson J.K."/>
            <person name="James T.Y."/>
            <person name="O'Malley M.A."/>
            <person name="Stajich J.E."/>
            <person name="Spatafora J.W."/>
            <person name="Visel A."/>
            <person name="Grigoriev I.V."/>
        </authorList>
    </citation>
    <scope>NUCLEOTIDE SEQUENCE [LARGE SCALE GENOMIC DNA]</scope>
    <source>
        <strain evidence="3 4">PL171</strain>
    </source>
</reference>
<dbReference type="AlphaFoldDB" id="A0A1Y2I0U8"/>
<organism evidence="3 4">
    <name type="scientific">Catenaria anguillulae PL171</name>
    <dbReference type="NCBI Taxonomy" id="765915"/>
    <lineage>
        <taxon>Eukaryota</taxon>
        <taxon>Fungi</taxon>
        <taxon>Fungi incertae sedis</taxon>
        <taxon>Blastocladiomycota</taxon>
        <taxon>Blastocladiomycetes</taxon>
        <taxon>Blastocladiales</taxon>
        <taxon>Catenariaceae</taxon>
        <taxon>Catenaria</taxon>
    </lineage>
</organism>
<dbReference type="EMBL" id="MCFL01000003">
    <property type="protein sequence ID" value="ORZ40488.1"/>
    <property type="molecule type" value="Genomic_DNA"/>
</dbReference>
<feature type="signal peptide" evidence="2">
    <location>
        <begin position="1"/>
        <end position="26"/>
    </location>
</feature>
<evidence type="ECO:0000256" key="1">
    <source>
        <dbReference type="SAM" id="MobiDB-lite"/>
    </source>
</evidence>
<gene>
    <name evidence="3" type="ORF">BCR44DRAFT_1175439</name>
</gene>
<evidence type="ECO:0008006" key="5">
    <source>
        <dbReference type="Google" id="ProtNLM"/>
    </source>
</evidence>
<protein>
    <recommendedName>
        <fullName evidence="5">Secreted protein</fullName>
    </recommendedName>
</protein>
<feature type="region of interest" description="Disordered" evidence="1">
    <location>
        <begin position="46"/>
        <end position="67"/>
    </location>
</feature>
<evidence type="ECO:0000256" key="2">
    <source>
        <dbReference type="SAM" id="SignalP"/>
    </source>
</evidence>
<feature type="chain" id="PRO_5012486008" description="Secreted protein" evidence="2">
    <location>
        <begin position="27"/>
        <end position="149"/>
    </location>
</feature>
<dbReference type="Proteomes" id="UP000193411">
    <property type="component" value="Unassembled WGS sequence"/>
</dbReference>
<comment type="caution">
    <text evidence="3">The sequence shown here is derived from an EMBL/GenBank/DDBJ whole genome shotgun (WGS) entry which is preliminary data.</text>
</comment>
<feature type="compositionally biased region" description="Polar residues" evidence="1">
    <location>
        <begin position="46"/>
        <end position="62"/>
    </location>
</feature>
<keyword evidence="4" id="KW-1185">Reference proteome</keyword>
<proteinExistence type="predicted"/>
<sequence length="149" mass="16723">MVLSSRIIHVGCSWIWSVAPSCLVHGVTGPSSAFTCCQFRQSLHQTHPTSHTHSNRQGTTPRAATKLGPSHTWLSPWACRLDMSVGFVHLFHVAQTRELTGPAPWRNHPCRVNDDLASYQAWIFCAPHLWGVARKWETADATREGEDHF</sequence>
<keyword evidence="2" id="KW-0732">Signal</keyword>
<evidence type="ECO:0000313" key="4">
    <source>
        <dbReference type="Proteomes" id="UP000193411"/>
    </source>
</evidence>
<evidence type="ECO:0000313" key="3">
    <source>
        <dbReference type="EMBL" id="ORZ40488.1"/>
    </source>
</evidence>
<name>A0A1Y2I0U8_9FUNG</name>
<accession>A0A1Y2I0U8</accession>